<dbReference type="RefSeq" id="WP_104599559.1">
    <property type="nucleotide sequence ID" value="NZ_MIGV01000066.1"/>
</dbReference>
<reference evidence="3 4" key="1">
    <citation type="submission" date="2016-08" db="EMBL/GenBank/DDBJ databases">
        <title>Evolution of the type three secretion system and type three effector repertoires in Xanthomonas.</title>
        <authorList>
            <person name="Merda D."/>
            <person name="Briand M."/>
            <person name="Bosis E."/>
            <person name="Rousseau C."/>
            <person name="Portier P."/>
            <person name="Jacques M.-A."/>
            <person name="Fischer-Le Saux M."/>
        </authorList>
    </citation>
    <scope>NUCLEOTIDE SEQUENCE [LARGE SCALE GENOMIC DNA]</scope>
    <source>
        <strain evidence="3 4">CFBP 3122</strain>
    </source>
</reference>
<dbReference type="InterPro" id="IPR045535">
    <property type="entry name" value="ThsA_Macro"/>
</dbReference>
<evidence type="ECO:0000256" key="1">
    <source>
        <dbReference type="SAM" id="Phobius"/>
    </source>
</evidence>
<dbReference type="Pfam" id="PF20016">
    <property type="entry name" value="ThsA_Macro"/>
    <property type="match status" value="1"/>
</dbReference>
<accession>A0A2S6YYX8</accession>
<comment type="caution">
    <text evidence="3">The sequence shown here is derived from an EMBL/GenBank/DDBJ whole genome shotgun (WGS) entry which is preliminary data.</text>
</comment>
<gene>
    <name evidence="3" type="ORF">XaplCFBP3122_20880</name>
</gene>
<evidence type="ECO:0000259" key="2">
    <source>
        <dbReference type="Pfam" id="PF20016"/>
    </source>
</evidence>
<keyword evidence="1" id="KW-0472">Membrane</keyword>
<evidence type="ECO:0000313" key="3">
    <source>
        <dbReference type="EMBL" id="PPT73344.1"/>
    </source>
</evidence>
<feature type="domain" description="Thoeris protein ThsA Macro" evidence="2">
    <location>
        <begin position="83"/>
        <end position="262"/>
    </location>
</feature>
<protein>
    <recommendedName>
        <fullName evidence="2">Thoeris protein ThsA Macro domain-containing protein</fullName>
    </recommendedName>
</protein>
<dbReference type="EMBL" id="MIGV01000066">
    <property type="protein sequence ID" value="PPT73344.1"/>
    <property type="molecule type" value="Genomic_DNA"/>
</dbReference>
<proteinExistence type="predicted"/>
<organism evidence="3 4">
    <name type="scientific">Xanthomonas arboricola pv. populi</name>
    <dbReference type="NCBI Taxonomy" id="487823"/>
    <lineage>
        <taxon>Bacteria</taxon>
        <taxon>Pseudomonadati</taxon>
        <taxon>Pseudomonadota</taxon>
        <taxon>Gammaproteobacteria</taxon>
        <taxon>Lysobacterales</taxon>
        <taxon>Lysobacteraceae</taxon>
        <taxon>Xanthomonas</taxon>
    </lineage>
</organism>
<sequence>MIELLHDMKKRRFWSKYLTKTFALLGTVTAVVKGVLTFWPQRADLLGGGAIFVITLSLCALISLWLTWPRPIECDYASPHTKIKIIKGDLFEQKNHLVIGITNSFDTEIPQIIERNSLLGQTIDQLYGGDWKRLDTELMAALTGKTPFDTIRKPGKQDLYELGTVATVPSASRRVFFSAYSQMNAKNNASTKIEVLTKSLHMLWDEVIAKGNCQPVAITPWGSGLSRISGVLPAQDSIRLIILTFMFASRTQKVSDQLTVVVPESIFKNLDRLELQAFLSSLRSS</sequence>
<keyword evidence="1" id="KW-1133">Transmembrane helix</keyword>
<feature type="transmembrane region" description="Helical" evidence="1">
    <location>
        <begin position="45"/>
        <end position="68"/>
    </location>
</feature>
<name>A0A2S6YYX8_9XANT</name>
<feature type="transmembrane region" description="Helical" evidence="1">
    <location>
        <begin position="21"/>
        <end position="39"/>
    </location>
</feature>
<keyword evidence="1" id="KW-0812">Transmembrane</keyword>
<evidence type="ECO:0000313" key="4">
    <source>
        <dbReference type="Proteomes" id="UP000238270"/>
    </source>
</evidence>
<dbReference type="AlphaFoldDB" id="A0A2S6YYX8"/>
<dbReference type="Proteomes" id="UP000238270">
    <property type="component" value="Unassembled WGS sequence"/>
</dbReference>